<accession>A0A5N6PG38</accession>
<keyword evidence="3" id="KW-1185">Reference proteome</keyword>
<evidence type="ECO:0000313" key="2">
    <source>
        <dbReference type="EMBL" id="KAD6453308.1"/>
    </source>
</evidence>
<dbReference type="Proteomes" id="UP000326396">
    <property type="component" value="Linkage Group LG12"/>
</dbReference>
<evidence type="ECO:0008006" key="4">
    <source>
        <dbReference type="Google" id="ProtNLM"/>
    </source>
</evidence>
<feature type="region of interest" description="Disordered" evidence="1">
    <location>
        <begin position="176"/>
        <end position="199"/>
    </location>
</feature>
<sequence>MLQPQTNTWGNGYLKEEVMRTSWNLVFRVALNYCRLNGIRASKALSFPISHPMAEPTSALPTQPTPIPIFKGEGYDFWSIRMKTILRSRDLWDLVENGVNLDETDQSRLKTAQKKDAHAMAIIQQAVHDQLFSRDDQVKAVRLQCLRREFENLSMKEEESVGDYFSRVMGVVSQERSYGETSQEARLNSRSGDKSERTEEQALQVFQEHHRGANGNAFRGRGGRGSTRGRGRGRTQERNRGPQCHICNKFGNLKKDCWYNEENQAKWLLMKV</sequence>
<protein>
    <recommendedName>
        <fullName evidence="4">DUF4219 domain-containing protein</fullName>
    </recommendedName>
</protein>
<feature type="region of interest" description="Disordered" evidence="1">
    <location>
        <begin position="212"/>
        <end position="243"/>
    </location>
</feature>
<dbReference type="PANTHER" id="PTHR35317">
    <property type="entry name" value="OS04G0629600 PROTEIN"/>
    <property type="match status" value="1"/>
</dbReference>
<dbReference type="AlphaFoldDB" id="A0A5N6PG38"/>
<proteinExistence type="predicted"/>
<feature type="compositionally biased region" description="Polar residues" evidence="1">
    <location>
        <begin position="176"/>
        <end position="190"/>
    </location>
</feature>
<name>A0A5N6PG38_9ASTR</name>
<evidence type="ECO:0000313" key="3">
    <source>
        <dbReference type="Proteomes" id="UP000326396"/>
    </source>
</evidence>
<reference evidence="2 3" key="1">
    <citation type="submission" date="2019-05" db="EMBL/GenBank/DDBJ databases">
        <title>Mikania micrantha, genome provides insights into the molecular mechanism of rapid growth.</title>
        <authorList>
            <person name="Liu B."/>
        </authorList>
    </citation>
    <scope>NUCLEOTIDE SEQUENCE [LARGE SCALE GENOMIC DNA]</scope>
    <source>
        <strain evidence="2">NLD-2019</strain>
        <tissue evidence="2">Leaf</tissue>
    </source>
</reference>
<evidence type="ECO:0000256" key="1">
    <source>
        <dbReference type="SAM" id="MobiDB-lite"/>
    </source>
</evidence>
<dbReference type="OrthoDB" id="8063676at2759"/>
<organism evidence="2 3">
    <name type="scientific">Mikania micrantha</name>
    <name type="common">bitter vine</name>
    <dbReference type="NCBI Taxonomy" id="192012"/>
    <lineage>
        <taxon>Eukaryota</taxon>
        <taxon>Viridiplantae</taxon>
        <taxon>Streptophyta</taxon>
        <taxon>Embryophyta</taxon>
        <taxon>Tracheophyta</taxon>
        <taxon>Spermatophyta</taxon>
        <taxon>Magnoliopsida</taxon>
        <taxon>eudicotyledons</taxon>
        <taxon>Gunneridae</taxon>
        <taxon>Pentapetalae</taxon>
        <taxon>asterids</taxon>
        <taxon>campanulids</taxon>
        <taxon>Asterales</taxon>
        <taxon>Asteraceae</taxon>
        <taxon>Asteroideae</taxon>
        <taxon>Heliantheae alliance</taxon>
        <taxon>Eupatorieae</taxon>
        <taxon>Mikania</taxon>
    </lineage>
</organism>
<dbReference type="EMBL" id="SZYD01000004">
    <property type="protein sequence ID" value="KAD6453308.1"/>
    <property type="molecule type" value="Genomic_DNA"/>
</dbReference>
<gene>
    <name evidence="2" type="ORF">E3N88_08013</name>
</gene>
<comment type="caution">
    <text evidence="2">The sequence shown here is derived from an EMBL/GenBank/DDBJ whole genome shotgun (WGS) entry which is preliminary data.</text>
</comment>
<dbReference type="PANTHER" id="PTHR35317:SF35">
    <property type="entry name" value="DUF4219 DOMAIN-CONTAINING PROTEIN"/>
    <property type="match status" value="1"/>
</dbReference>